<reference evidence="1 2" key="1">
    <citation type="submission" date="2019-04" db="EMBL/GenBank/DDBJ databases">
        <authorList>
            <person name="Feng G."/>
            <person name="Zhang J."/>
            <person name="Zhu H."/>
        </authorList>
    </citation>
    <scope>NUCLEOTIDE SEQUENCE [LARGE SCALE GENOMIC DNA]</scope>
    <source>
        <strain evidence="1 2">9PBR-1</strain>
    </source>
</reference>
<evidence type="ECO:0000313" key="2">
    <source>
        <dbReference type="Proteomes" id="UP000298471"/>
    </source>
</evidence>
<organism evidence="1 2">
    <name type="scientific">Hymenobacter metallicola</name>
    <dbReference type="NCBI Taxonomy" id="2563114"/>
    <lineage>
        <taxon>Bacteria</taxon>
        <taxon>Pseudomonadati</taxon>
        <taxon>Bacteroidota</taxon>
        <taxon>Cytophagia</taxon>
        <taxon>Cytophagales</taxon>
        <taxon>Hymenobacteraceae</taxon>
        <taxon>Hymenobacter</taxon>
    </lineage>
</organism>
<dbReference type="AlphaFoldDB" id="A0A4Z0Q8Z6"/>
<dbReference type="EMBL" id="SRMB01000003">
    <property type="protein sequence ID" value="TGE26480.1"/>
    <property type="molecule type" value="Genomic_DNA"/>
</dbReference>
<gene>
    <name evidence="1" type="ORF">E5K02_16950</name>
</gene>
<keyword evidence="2" id="KW-1185">Reference proteome</keyword>
<protein>
    <submittedName>
        <fullName evidence="1">Uncharacterized protein</fullName>
    </submittedName>
</protein>
<accession>A0A4Z0Q8Z6</accession>
<proteinExistence type="predicted"/>
<dbReference type="Proteomes" id="UP000298471">
    <property type="component" value="Unassembled WGS sequence"/>
</dbReference>
<dbReference type="RefSeq" id="WP_135396389.1">
    <property type="nucleotide sequence ID" value="NZ_SRMB01000003.1"/>
</dbReference>
<evidence type="ECO:0000313" key="1">
    <source>
        <dbReference type="EMBL" id="TGE26480.1"/>
    </source>
</evidence>
<sequence length="179" mass="19553">MKKWLSPLLIAGLVLAAYNTLLVTGLLVGNGHKKPKGYKYQLRILDGAYNPVSKQDTMLPVVIVEAPGDTAATYTWVKNRPDDPWANQICTQTGSLSAEVADSLYGYAQQLFADIPVVVGNEEMLNVSHSGKGRIDITTSHYVTATITFDGTPSTYRQIMACLLRHSAQPSTNKNARLE</sequence>
<name>A0A4Z0Q8Z6_9BACT</name>
<comment type="caution">
    <text evidence="1">The sequence shown here is derived from an EMBL/GenBank/DDBJ whole genome shotgun (WGS) entry which is preliminary data.</text>
</comment>